<keyword evidence="1" id="KW-0677">Repeat</keyword>
<evidence type="ECO:0000259" key="5">
    <source>
        <dbReference type="Pfam" id="PF12770"/>
    </source>
</evidence>
<sequence>MFPTMGPALPRDLPSAGHKKSDTHLRMDTPLHLAVRNQDIDCTSLLLNTGADLEAFDSTGQTALFIAVQDNQVDIAQLLVEHGANVNAKSIETFRWDDLERDGLTILQLASSHGHSDIVRLLLEHGADTEHHVDGDETTALYYAINGGHIDIVHLLLDWGASPLVRATENMNALHIVATQDWAGYEVVELMTLLIEHGADLHAVTAGGRSVLELAVISGHFEPVELLLKHGANFHTPPQLHNAALRGHLDLTHLFLKSGANVEQLNNGGDTALHSALRNAEDYFEVVHLLLKYGINPNICSKGEGSTALHLAAKYGNVKSMHLLLEYGANVTIYAEDEGTPLHSAVTYHKPNAGEVVHLLLLAGADPNACNGDGLSAKQLARMSGDINILHALGLQPLGFESLWSNSPLTSAGDLNKQKQRTAEFTMNQFDHLVKQIDEAKFSFEDISSAVVQYEDATSEYHHHPGIAYLVYKHFNLTSDARYLDLAIELQYTYIATTERANMSGLARLLLERYTKVSNSYIDLDQAMHGFRRDMICCHRSKERFEAACTYANLNFTYKDATASIRPFKIVNNLIGDVVSPGLPLDYSSIPTVRVALSNSVAAAMEAQYFDYGLEWFEHSRCVVWSYILRLRMSDDKVRSIAPDKADRKDAIAAQLATMGNTILDRNIRSPAYVSSATGYGALIQDLGQLILDVRKLPGLETFLSPKTLVELKSATILGPIVMINVAEWRSDALILQEGHDDILHVPLPDAKYQSLARVSSTVTSLLRGGEEVRLEGVRERLEAEMSMEETLHLLWTSVVEPVFLRLGLMNSPQKARLPRITWCVSGPLAFLPLHAAGIYESADPSSPTAFKYAVHSYTPSLSALAEALHHHKIMRKAEVLPNILAISQPAAPNQRPLPGTAAEVSAIKRVVGDNLKWLNDSEATISSVLPLIDQYPWIHFACHAIQDRADATQSAFMLYDGGLTLRQLMQRTDLSGWKALAVLSACQTATGDVDMPEEAVHLAAGMLMTGYQSVIATMWSIGDDDAPIVMESFYSYLLHKAEGDSAQSADALHFAVEQLRKKVGEKSFHRWVPFIHLGV</sequence>
<feature type="region of interest" description="Disordered" evidence="4">
    <location>
        <begin position="1"/>
        <end position="23"/>
    </location>
</feature>
<evidence type="ECO:0000256" key="1">
    <source>
        <dbReference type="ARBA" id="ARBA00022737"/>
    </source>
</evidence>
<dbReference type="Pfam" id="PF13637">
    <property type="entry name" value="Ank_4"/>
    <property type="match status" value="1"/>
</dbReference>
<dbReference type="Proteomes" id="UP001219525">
    <property type="component" value="Unassembled WGS sequence"/>
</dbReference>
<gene>
    <name evidence="6" type="ORF">GGX14DRAFT_474659</name>
</gene>
<evidence type="ECO:0000256" key="2">
    <source>
        <dbReference type="ARBA" id="ARBA00023043"/>
    </source>
</evidence>
<dbReference type="SUPFAM" id="SSF48403">
    <property type="entry name" value="Ankyrin repeat"/>
    <property type="match status" value="1"/>
</dbReference>
<feature type="repeat" description="ANK" evidence="3">
    <location>
        <begin position="26"/>
        <end position="58"/>
    </location>
</feature>
<dbReference type="InterPro" id="IPR036770">
    <property type="entry name" value="Ankyrin_rpt-contain_sf"/>
</dbReference>
<dbReference type="Pfam" id="PF12770">
    <property type="entry name" value="CHAT"/>
    <property type="match status" value="1"/>
</dbReference>
<feature type="repeat" description="ANK" evidence="3">
    <location>
        <begin position="337"/>
        <end position="372"/>
    </location>
</feature>
<organism evidence="6 7">
    <name type="scientific">Mycena pura</name>
    <dbReference type="NCBI Taxonomy" id="153505"/>
    <lineage>
        <taxon>Eukaryota</taxon>
        <taxon>Fungi</taxon>
        <taxon>Dikarya</taxon>
        <taxon>Basidiomycota</taxon>
        <taxon>Agaricomycotina</taxon>
        <taxon>Agaricomycetes</taxon>
        <taxon>Agaricomycetidae</taxon>
        <taxon>Agaricales</taxon>
        <taxon>Marasmiineae</taxon>
        <taxon>Mycenaceae</taxon>
        <taxon>Mycena</taxon>
    </lineage>
</organism>
<dbReference type="PRINTS" id="PR01415">
    <property type="entry name" value="ANKYRIN"/>
</dbReference>
<keyword evidence="7" id="KW-1185">Reference proteome</keyword>
<feature type="repeat" description="ANK" evidence="3">
    <location>
        <begin position="102"/>
        <end position="134"/>
    </location>
</feature>
<feature type="repeat" description="ANK" evidence="3">
    <location>
        <begin position="268"/>
        <end position="302"/>
    </location>
</feature>
<proteinExistence type="predicted"/>
<feature type="repeat" description="ANK" evidence="3">
    <location>
        <begin position="240"/>
        <end position="267"/>
    </location>
</feature>
<dbReference type="SMART" id="SM00248">
    <property type="entry name" value="ANK"/>
    <property type="match status" value="10"/>
</dbReference>
<dbReference type="InterPro" id="IPR002110">
    <property type="entry name" value="Ankyrin_rpt"/>
</dbReference>
<comment type="caution">
    <text evidence="6">The sequence shown here is derived from an EMBL/GenBank/DDBJ whole genome shotgun (WGS) entry which is preliminary data.</text>
</comment>
<dbReference type="InterPro" id="IPR024983">
    <property type="entry name" value="CHAT_dom"/>
</dbReference>
<evidence type="ECO:0000313" key="7">
    <source>
        <dbReference type="Proteomes" id="UP001219525"/>
    </source>
</evidence>
<dbReference type="Gene3D" id="1.25.40.20">
    <property type="entry name" value="Ankyrin repeat-containing domain"/>
    <property type="match status" value="3"/>
</dbReference>
<feature type="repeat" description="ANK" evidence="3">
    <location>
        <begin position="136"/>
        <end position="168"/>
    </location>
</feature>
<dbReference type="PANTHER" id="PTHR24198:SF165">
    <property type="entry name" value="ANKYRIN REPEAT-CONTAINING PROTEIN-RELATED"/>
    <property type="match status" value="1"/>
</dbReference>
<dbReference type="AlphaFoldDB" id="A0AAD6UV67"/>
<protein>
    <submittedName>
        <fullName evidence="6">Ankyrin repeat-containing domain protein</fullName>
    </submittedName>
</protein>
<dbReference type="PROSITE" id="PS50297">
    <property type="entry name" value="ANK_REP_REGION"/>
    <property type="match status" value="8"/>
</dbReference>
<reference evidence="6" key="1">
    <citation type="submission" date="2023-03" db="EMBL/GenBank/DDBJ databases">
        <title>Massive genome expansion in bonnet fungi (Mycena s.s.) driven by repeated elements and novel gene families across ecological guilds.</title>
        <authorList>
            <consortium name="Lawrence Berkeley National Laboratory"/>
            <person name="Harder C.B."/>
            <person name="Miyauchi S."/>
            <person name="Viragh M."/>
            <person name="Kuo A."/>
            <person name="Thoen E."/>
            <person name="Andreopoulos B."/>
            <person name="Lu D."/>
            <person name="Skrede I."/>
            <person name="Drula E."/>
            <person name="Henrissat B."/>
            <person name="Morin E."/>
            <person name="Kohler A."/>
            <person name="Barry K."/>
            <person name="LaButti K."/>
            <person name="Morin E."/>
            <person name="Salamov A."/>
            <person name="Lipzen A."/>
            <person name="Mereny Z."/>
            <person name="Hegedus B."/>
            <person name="Baldrian P."/>
            <person name="Stursova M."/>
            <person name="Weitz H."/>
            <person name="Taylor A."/>
            <person name="Grigoriev I.V."/>
            <person name="Nagy L.G."/>
            <person name="Martin F."/>
            <person name="Kauserud H."/>
        </authorList>
    </citation>
    <scope>NUCLEOTIDE SEQUENCE</scope>
    <source>
        <strain evidence="6">9144</strain>
    </source>
</reference>
<feature type="repeat" description="ANK" evidence="3">
    <location>
        <begin position="304"/>
        <end position="336"/>
    </location>
</feature>
<accession>A0AAD6UV67</accession>
<dbReference type="PROSITE" id="PS50088">
    <property type="entry name" value="ANK_REPEAT"/>
    <property type="match status" value="9"/>
</dbReference>
<dbReference type="EMBL" id="JARJCW010000089">
    <property type="protein sequence ID" value="KAJ7195672.1"/>
    <property type="molecule type" value="Genomic_DNA"/>
</dbReference>
<dbReference type="PANTHER" id="PTHR24198">
    <property type="entry name" value="ANKYRIN REPEAT AND PROTEIN KINASE DOMAIN-CONTAINING PROTEIN"/>
    <property type="match status" value="1"/>
</dbReference>
<dbReference type="Pfam" id="PF12796">
    <property type="entry name" value="Ank_2"/>
    <property type="match status" value="4"/>
</dbReference>
<feature type="repeat" description="ANK" evidence="3">
    <location>
        <begin position="207"/>
        <end position="239"/>
    </location>
</feature>
<keyword evidence="2 3" id="KW-0040">ANK repeat</keyword>
<feature type="domain" description="CHAT" evidence="5">
    <location>
        <begin position="790"/>
        <end position="1079"/>
    </location>
</feature>
<evidence type="ECO:0000313" key="6">
    <source>
        <dbReference type="EMBL" id="KAJ7195672.1"/>
    </source>
</evidence>
<name>A0AAD6UV67_9AGAR</name>
<evidence type="ECO:0000256" key="4">
    <source>
        <dbReference type="SAM" id="MobiDB-lite"/>
    </source>
</evidence>
<feature type="repeat" description="ANK" evidence="3">
    <location>
        <begin position="59"/>
        <end position="91"/>
    </location>
</feature>
<evidence type="ECO:0000256" key="3">
    <source>
        <dbReference type="PROSITE-ProRule" id="PRU00023"/>
    </source>
</evidence>